<comment type="similarity">
    <text evidence="2">Belongs to the BexD/CtrA/VexA family.</text>
</comment>
<dbReference type="PANTHER" id="PTHR33619">
    <property type="entry name" value="POLYSACCHARIDE EXPORT PROTEIN GFCE-RELATED"/>
    <property type="match status" value="1"/>
</dbReference>
<dbReference type="Gene3D" id="3.30.1950.10">
    <property type="entry name" value="wza like domain"/>
    <property type="match status" value="1"/>
</dbReference>
<evidence type="ECO:0000256" key="10">
    <source>
        <dbReference type="ARBA" id="ARBA00023114"/>
    </source>
</evidence>
<feature type="domain" description="SLBB" evidence="17">
    <location>
        <begin position="181"/>
        <end position="261"/>
    </location>
</feature>
<dbReference type="EMBL" id="BLVP01000008">
    <property type="protein sequence ID" value="GFM37325.1"/>
    <property type="molecule type" value="Genomic_DNA"/>
</dbReference>
<feature type="domain" description="Polysaccharide export protein N-terminal" evidence="16">
    <location>
        <begin position="20"/>
        <end position="92"/>
    </location>
</feature>
<keyword evidence="14" id="KW-0449">Lipoprotein</keyword>
<evidence type="ECO:0000259" key="17">
    <source>
        <dbReference type="Pfam" id="PF22461"/>
    </source>
</evidence>
<protein>
    <submittedName>
        <fullName evidence="18">Sugar ABC transporter substrate-binding protein</fullName>
    </submittedName>
</protein>
<evidence type="ECO:0000313" key="19">
    <source>
        <dbReference type="Proteomes" id="UP000503820"/>
    </source>
</evidence>
<dbReference type="PANTHER" id="PTHR33619:SF3">
    <property type="entry name" value="POLYSACCHARIDE EXPORT PROTEIN GFCE-RELATED"/>
    <property type="match status" value="1"/>
</dbReference>
<evidence type="ECO:0000256" key="3">
    <source>
        <dbReference type="ARBA" id="ARBA00022448"/>
    </source>
</evidence>
<keyword evidence="5" id="KW-0762">Sugar transport</keyword>
<dbReference type="InterPro" id="IPR054765">
    <property type="entry name" value="SLBB_dom"/>
</dbReference>
<dbReference type="GO" id="GO:0015288">
    <property type="term" value="F:porin activity"/>
    <property type="evidence" value="ECO:0007669"/>
    <property type="project" value="UniProtKB-KW"/>
</dbReference>
<evidence type="ECO:0000256" key="14">
    <source>
        <dbReference type="ARBA" id="ARBA00023288"/>
    </source>
</evidence>
<evidence type="ECO:0000259" key="16">
    <source>
        <dbReference type="Pfam" id="PF02563"/>
    </source>
</evidence>
<dbReference type="RefSeq" id="WP_205245135.1">
    <property type="nucleotide sequence ID" value="NZ_BLVP01000008.1"/>
</dbReference>
<dbReference type="GO" id="GO:0015159">
    <property type="term" value="F:polysaccharide transmembrane transporter activity"/>
    <property type="evidence" value="ECO:0007669"/>
    <property type="project" value="InterPro"/>
</dbReference>
<evidence type="ECO:0000256" key="2">
    <source>
        <dbReference type="ARBA" id="ARBA00009450"/>
    </source>
</evidence>
<keyword evidence="4" id="KW-1134">Transmembrane beta strand</keyword>
<feature type="signal peptide" evidence="15">
    <location>
        <begin position="1"/>
        <end position="20"/>
    </location>
</feature>
<evidence type="ECO:0000256" key="4">
    <source>
        <dbReference type="ARBA" id="ARBA00022452"/>
    </source>
</evidence>
<gene>
    <name evidence="18" type="ORF">DSM19430T_20090</name>
</gene>
<proteinExistence type="inferred from homology"/>
<dbReference type="Pfam" id="PF02563">
    <property type="entry name" value="Poly_export"/>
    <property type="match status" value="1"/>
</dbReference>
<keyword evidence="11" id="KW-0472">Membrane</keyword>
<keyword evidence="10" id="KW-0626">Porin</keyword>
<comment type="caution">
    <text evidence="18">The sequence shown here is derived from an EMBL/GenBank/DDBJ whole genome shotgun (WGS) entry which is preliminary data.</text>
</comment>
<keyword evidence="9" id="KW-0406">Ion transport</keyword>
<dbReference type="AlphaFoldDB" id="A0A7J0BVY5"/>
<dbReference type="Proteomes" id="UP000503820">
    <property type="component" value="Unassembled WGS sequence"/>
</dbReference>
<comment type="subcellular location">
    <subcellularLocation>
        <location evidence="1">Cell outer membrane</location>
        <topology evidence="1">Multi-pass membrane protein</topology>
    </subcellularLocation>
</comment>
<evidence type="ECO:0000256" key="15">
    <source>
        <dbReference type="SAM" id="SignalP"/>
    </source>
</evidence>
<keyword evidence="6" id="KW-0812">Transmembrane</keyword>
<evidence type="ECO:0000256" key="11">
    <source>
        <dbReference type="ARBA" id="ARBA00023136"/>
    </source>
</evidence>
<dbReference type="GO" id="GO:0046930">
    <property type="term" value="C:pore complex"/>
    <property type="evidence" value="ECO:0007669"/>
    <property type="project" value="UniProtKB-KW"/>
</dbReference>
<keyword evidence="13" id="KW-0998">Cell outer membrane</keyword>
<keyword evidence="3" id="KW-0813">Transport</keyword>
<dbReference type="GO" id="GO:0009279">
    <property type="term" value="C:cell outer membrane"/>
    <property type="evidence" value="ECO:0007669"/>
    <property type="project" value="UniProtKB-SubCell"/>
</dbReference>
<dbReference type="Gene3D" id="3.10.560.10">
    <property type="entry name" value="Outer membrane lipoprotein wza domain like"/>
    <property type="match status" value="2"/>
</dbReference>
<evidence type="ECO:0000256" key="8">
    <source>
        <dbReference type="ARBA" id="ARBA00023047"/>
    </source>
</evidence>
<accession>A0A7J0BVY5</accession>
<evidence type="ECO:0000256" key="12">
    <source>
        <dbReference type="ARBA" id="ARBA00023139"/>
    </source>
</evidence>
<organism evidence="18 19">
    <name type="scientific">Desulfovibrio psychrotolerans</name>
    <dbReference type="NCBI Taxonomy" id="415242"/>
    <lineage>
        <taxon>Bacteria</taxon>
        <taxon>Pseudomonadati</taxon>
        <taxon>Thermodesulfobacteriota</taxon>
        <taxon>Desulfovibrionia</taxon>
        <taxon>Desulfovibrionales</taxon>
        <taxon>Desulfovibrionaceae</taxon>
        <taxon>Desulfovibrio</taxon>
    </lineage>
</organism>
<evidence type="ECO:0000313" key="18">
    <source>
        <dbReference type="EMBL" id="GFM37325.1"/>
    </source>
</evidence>
<keyword evidence="19" id="KW-1185">Reference proteome</keyword>
<keyword evidence="12" id="KW-0564">Palmitate</keyword>
<evidence type="ECO:0000256" key="9">
    <source>
        <dbReference type="ARBA" id="ARBA00023065"/>
    </source>
</evidence>
<sequence>MKNVLLALMCLLMLPVSALAADYVIGEGDVVGVSVWGEQDLTTHVKVRPDGKISLPGINDVQAAGLTPEQLRELLTGGLTTLLKDPIVSVSLIDSRNSNVFVVGGGVESRVFHMESRTTLLQLLASLGSLQAADLHASYVYRDGKKVMTGFHELFSKGQFEQDIQLEAGDTVYLPLKTEVNVFVVGAVNNPKAIFCREGLTLLDAILEAGSFSKYADENKTVVVRKEGDEKRFIDVKAKDLVNKGDLAQNLPLQAGDYIIVKESYF</sequence>
<reference evidence="18 19" key="1">
    <citation type="submission" date="2020-05" db="EMBL/GenBank/DDBJ databases">
        <title>Draft genome sequence of Desulfovibrio psychrotolerans JS1T.</title>
        <authorList>
            <person name="Ueno A."/>
            <person name="Tamazawa S."/>
            <person name="Tamamura S."/>
            <person name="Murakami T."/>
            <person name="Kiyama T."/>
            <person name="Inomata H."/>
            <person name="Amano Y."/>
            <person name="Miyakawa K."/>
            <person name="Tamaki H."/>
            <person name="Naganuma T."/>
            <person name="Kaneko K."/>
        </authorList>
    </citation>
    <scope>NUCLEOTIDE SEQUENCE [LARGE SCALE GENOMIC DNA]</scope>
    <source>
        <strain evidence="18 19">JS1</strain>
    </source>
</reference>
<name>A0A7J0BVY5_9BACT</name>
<feature type="chain" id="PRO_5029546386" evidence="15">
    <location>
        <begin position="21"/>
        <end position="266"/>
    </location>
</feature>
<evidence type="ECO:0000256" key="5">
    <source>
        <dbReference type="ARBA" id="ARBA00022597"/>
    </source>
</evidence>
<evidence type="ECO:0000256" key="6">
    <source>
        <dbReference type="ARBA" id="ARBA00022692"/>
    </source>
</evidence>
<evidence type="ECO:0000256" key="1">
    <source>
        <dbReference type="ARBA" id="ARBA00004571"/>
    </source>
</evidence>
<dbReference type="Pfam" id="PF22461">
    <property type="entry name" value="SLBB_2"/>
    <property type="match status" value="1"/>
</dbReference>
<evidence type="ECO:0000256" key="7">
    <source>
        <dbReference type="ARBA" id="ARBA00022729"/>
    </source>
</evidence>
<keyword evidence="8" id="KW-0625">Polysaccharide transport</keyword>
<evidence type="ECO:0000256" key="13">
    <source>
        <dbReference type="ARBA" id="ARBA00023237"/>
    </source>
</evidence>
<dbReference type="InterPro" id="IPR003715">
    <property type="entry name" value="Poly_export_N"/>
</dbReference>
<keyword evidence="7 15" id="KW-0732">Signal</keyword>
<dbReference type="InterPro" id="IPR049712">
    <property type="entry name" value="Poly_export"/>
</dbReference>
<dbReference type="GO" id="GO:0006811">
    <property type="term" value="P:monoatomic ion transport"/>
    <property type="evidence" value="ECO:0007669"/>
    <property type="project" value="UniProtKB-KW"/>
</dbReference>